<evidence type="ECO:0000256" key="1">
    <source>
        <dbReference type="SAM" id="MobiDB-lite"/>
    </source>
</evidence>
<evidence type="ECO:0000313" key="2">
    <source>
        <dbReference type="EMBL" id="SMO99450.1"/>
    </source>
</evidence>
<organism evidence="2 3">
    <name type="scientific">Thalassovita litoralis</name>
    <dbReference type="NCBI Taxonomy" id="1010611"/>
    <lineage>
        <taxon>Bacteria</taxon>
        <taxon>Pseudomonadati</taxon>
        <taxon>Pseudomonadota</taxon>
        <taxon>Alphaproteobacteria</taxon>
        <taxon>Rhodobacterales</taxon>
        <taxon>Roseobacteraceae</taxon>
        <taxon>Thalassovita</taxon>
    </lineage>
</organism>
<sequence length="106" mass="11969">MISAAIGCDEKTLRKHFSRELSEGALIVEGDCLDVLYRKVRQGHAPSVRQLREAIGGVAPQAPRNRPEQPDEDEDDAGRVGKKEQRLQDAQDVPDDWGDIDRRRQH</sequence>
<feature type="region of interest" description="Disordered" evidence="1">
    <location>
        <begin position="55"/>
        <end position="106"/>
    </location>
</feature>
<evidence type="ECO:0000313" key="3">
    <source>
        <dbReference type="Proteomes" id="UP000316030"/>
    </source>
</evidence>
<proteinExistence type="predicted"/>
<reference evidence="2 3" key="1">
    <citation type="submission" date="2017-05" db="EMBL/GenBank/DDBJ databases">
        <authorList>
            <person name="Varghese N."/>
            <person name="Submissions S."/>
        </authorList>
    </citation>
    <scope>NUCLEOTIDE SEQUENCE [LARGE SCALE GENOMIC DNA]</scope>
    <source>
        <strain evidence="2 3">DSM 29506</strain>
    </source>
</reference>
<feature type="compositionally biased region" description="Basic and acidic residues" evidence="1">
    <location>
        <begin position="77"/>
        <end position="89"/>
    </location>
</feature>
<name>A0A521FV65_9RHOB</name>
<accession>A0A521FV65</accession>
<dbReference type="EMBL" id="FXTO01000054">
    <property type="protein sequence ID" value="SMO99450.1"/>
    <property type="molecule type" value="Genomic_DNA"/>
</dbReference>
<keyword evidence="3" id="KW-1185">Reference proteome</keyword>
<gene>
    <name evidence="2" type="ORF">SAMN06265173_1546</name>
</gene>
<dbReference type="AlphaFoldDB" id="A0A521FV65"/>
<dbReference type="Proteomes" id="UP000316030">
    <property type="component" value="Unassembled WGS sequence"/>
</dbReference>
<protein>
    <submittedName>
        <fullName evidence="2">Uncharacterized protein</fullName>
    </submittedName>
</protein>